<dbReference type="InterPro" id="IPR001867">
    <property type="entry name" value="OmpR/PhoB-type_DNA-bd"/>
</dbReference>
<keyword evidence="3" id="KW-1133">Transmembrane helix</keyword>
<organism evidence="5 6">
    <name type="scientific">Sphingomonas oligophenolica</name>
    <dbReference type="NCBI Taxonomy" id="301154"/>
    <lineage>
        <taxon>Bacteria</taxon>
        <taxon>Pseudomonadati</taxon>
        <taxon>Pseudomonadota</taxon>
        <taxon>Alphaproteobacteria</taxon>
        <taxon>Sphingomonadales</taxon>
        <taxon>Sphingomonadaceae</taxon>
        <taxon>Sphingomonas</taxon>
    </lineage>
</organism>
<feature type="transmembrane region" description="Helical" evidence="3">
    <location>
        <begin position="119"/>
        <end position="139"/>
    </location>
</feature>
<dbReference type="EMBL" id="JBDIME010000009">
    <property type="protein sequence ID" value="MEN2790395.1"/>
    <property type="molecule type" value="Genomic_DNA"/>
</dbReference>
<dbReference type="PROSITE" id="PS51755">
    <property type="entry name" value="OMPR_PHOB"/>
    <property type="match status" value="1"/>
</dbReference>
<dbReference type="RefSeq" id="WP_343889397.1">
    <property type="nucleotide sequence ID" value="NZ_BAAAEH010000021.1"/>
</dbReference>
<protein>
    <submittedName>
        <fullName evidence="5">Winged helix-turn-helix domain-containing protein</fullName>
    </submittedName>
</protein>
<dbReference type="InterPro" id="IPR036388">
    <property type="entry name" value="WH-like_DNA-bd_sf"/>
</dbReference>
<gene>
    <name evidence="5" type="ORF">ABC974_12220</name>
</gene>
<dbReference type="CDD" id="cd00383">
    <property type="entry name" value="trans_reg_C"/>
    <property type="match status" value="1"/>
</dbReference>
<dbReference type="InterPro" id="IPR016032">
    <property type="entry name" value="Sig_transdc_resp-reg_C-effctor"/>
</dbReference>
<feature type="DNA-binding region" description="OmpR/PhoB-type" evidence="2">
    <location>
        <begin position="1"/>
        <end position="100"/>
    </location>
</feature>
<evidence type="ECO:0000256" key="2">
    <source>
        <dbReference type="PROSITE-ProRule" id="PRU01091"/>
    </source>
</evidence>
<dbReference type="Pfam" id="PF00486">
    <property type="entry name" value="Trans_reg_C"/>
    <property type="match status" value="1"/>
</dbReference>
<feature type="domain" description="OmpR/PhoB-type" evidence="4">
    <location>
        <begin position="1"/>
        <end position="100"/>
    </location>
</feature>
<name>A0ABU9Y3M0_9SPHN</name>
<sequence>MTRHMIGAWTFEPGANELRRDDGERRRLEHRAAVTLELLCSRPGEIVTTEDIVAQVWNGRAISPNSVPVVISDLRQALEDDARSPRYIETVAKRGYRLMVERPAQAPVMASGNRVRPAILVLVALGLALGAGLAFAVIGRPAAPVLVVRQVHNVTGNPVYGPLASATSAVMVSEAEQLSDVEVYRGASPRPDAVGLDSMLIIWNGRPAIMMWAHRAGGPVLWSGMTGGGEQRIPYDIAHEMHRLGEQLRR</sequence>
<proteinExistence type="predicted"/>
<keyword evidence="1 2" id="KW-0238">DNA-binding</keyword>
<dbReference type="Proteomes" id="UP001419910">
    <property type="component" value="Unassembled WGS sequence"/>
</dbReference>
<evidence type="ECO:0000256" key="1">
    <source>
        <dbReference type="ARBA" id="ARBA00023125"/>
    </source>
</evidence>
<evidence type="ECO:0000259" key="4">
    <source>
        <dbReference type="PROSITE" id="PS51755"/>
    </source>
</evidence>
<keyword evidence="3" id="KW-0472">Membrane</keyword>
<dbReference type="Gene3D" id="1.10.10.10">
    <property type="entry name" value="Winged helix-like DNA-binding domain superfamily/Winged helix DNA-binding domain"/>
    <property type="match status" value="1"/>
</dbReference>
<keyword evidence="6" id="KW-1185">Reference proteome</keyword>
<reference evidence="5 6" key="1">
    <citation type="submission" date="2024-05" db="EMBL/GenBank/DDBJ databases">
        <authorList>
            <person name="Liu Q."/>
            <person name="Xin Y.-H."/>
        </authorList>
    </citation>
    <scope>NUCLEOTIDE SEQUENCE [LARGE SCALE GENOMIC DNA]</scope>
    <source>
        <strain evidence="5 6">CGMCC 1.10181</strain>
    </source>
</reference>
<evidence type="ECO:0000256" key="3">
    <source>
        <dbReference type="SAM" id="Phobius"/>
    </source>
</evidence>
<comment type="caution">
    <text evidence="5">The sequence shown here is derived from an EMBL/GenBank/DDBJ whole genome shotgun (WGS) entry which is preliminary data.</text>
</comment>
<accession>A0ABU9Y3M0</accession>
<evidence type="ECO:0000313" key="5">
    <source>
        <dbReference type="EMBL" id="MEN2790395.1"/>
    </source>
</evidence>
<dbReference type="SMART" id="SM00862">
    <property type="entry name" value="Trans_reg_C"/>
    <property type="match status" value="1"/>
</dbReference>
<dbReference type="SUPFAM" id="SSF46894">
    <property type="entry name" value="C-terminal effector domain of the bipartite response regulators"/>
    <property type="match status" value="1"/>
</dbReference>
<evidence type="ECO:0000313" key="6">
    <source>
        <dbReference type="Proteomes" id="UP001419910"/>
    </source>
</evidence>
<keyword evidence="3" id="KW-0812">Transmembrane</keyword>